<dbReference type="InterPro" id="IPR011991">
    <property type="entry name" value="ArsR-like_HTH"/>
</dbReference>
<evidence type="ECO:0000256" key="1">
    <source>
        <dbReference type="ARBA" id="ARBA00023015"/>
    </source>
</evidence>
<dbReference type="PROSITE" id="PS51078">
    <property type="entry name" value="ICLR_ED"/>
    <property type="match status" value="1"/>
</dbReference>
<comment type="caution">
    <text evidence="6">The sequence shown here is derived from an EMBL/GenBank/DDBJ whole genome shotgun (WGS) entry which is preliminary data.</text>
</comment>
<dbReference type="InterPro" id="IPR050707">
    <property type="entry name" value="HTH_MetabolicPath_Reg"/>
</dbReference>
<keyword evidence="1" id="KW-0805">Transcription regulation</keyword>
<feature type="domain" description="HTH iclR-type" evidence="4">
    <location>
        <begin position="5"/>
        <end position="73"/>
    </location>
</feature>
<dbReference type="InterPro" id="IPR014757">
    <property type="entry name" value="Tscrpt_reg_IclR_C"/>
</dbReference>
<dbReference type="InterPro" id="IPR036388">
    <property type="entry name" value="WH-like_DNA-bd_sf"/>
</dbReference>
<keyword evidence="2 6" id="KW-0238">DNA-binding</keyword>
<dbReference type="Proteomes" id="UP001519306">
    <property type="component" value="Unassembled WGS sequence"/>
</dbReference>
<dbReference type="PANTHER" id="PTHR30136:SF35">
    <property type="entry name" value="HTH-TYPE TRANSCRIPTIONAL REGULATOR RV1719"/>
    <property type="match status" value="1"/>
</dbReference>
<evidence type="ECO:0000313" key="7">
    <source>
        <dbReference type="Proteomes" id="UP001519306"/>
    </source>
</evidence>
<dbReference type="SUPFAM" id="SSF55781">
    <property type="entry name" value="GAF domain-like"/>
    <property type="match status" value="1"/>
</dbReference>
<accession>A0ABS4KB97</accession>
<dbReference type="PROSITE" id="PS51077">
    <property type="entry name" value="HTH_ICLR"/>
    <property type="match status" value="1"/>
</dbReference>
<dbReference type="Pfam" id="PF09339">
    <property type="entry name" value="HTH_IclR"/>
    <property type="match status" value="1"/>
</dbReference>
<evidence type="ECO:0000259" key="4">
    <source>
        <dbReference type="PROSITE" id="PS51077"/>
    </source>
</evidence>
<dbReference type="EMBL" id="JAGGLJ010000004">
    <property type="protein sequence ID" value="MBP2025059.1"/>
    <property type="molecule type" value="Genomic_DNA"/>
</dbReference>
<dbReference type="RefSeq" id="WP_210060364.1">
    <property type="nucleotide sequence ID" value="NZ_JAGGLJ010000004.1"/>
</dbReference>
<dbReference type="SMART" id="SM00346">
    <property type="entry name" value="HTH_ICLR"/>
    <property type="match status" value="1"/>
</dbReference>
<sequence length="253" mass="28696">MAEKIQSIARAFSILESFRDYPDGASVTQLSKDTDLHKSTVHRILGTLLDLGYIEKDKDNKYLISYKLYDLGNIKLKNTNFIEISHGYMKELSEEVNEVVHLVIKDDIYTVYVDKVEANNSITMASHVGTRNHLIYTSVGKAMLAPLSDDEIKDIWDRTPKVKKTEKTILNFDDFMQNIQEVRNTNIARDAEENEDGIYCIGTALYDSTGNVAGAISITGPTFRMTDKLGTELYEKLLKTSYNISRDLGYVQK</sequence>
<evidence type="ECO:0000259" key="5">
    <source>
        <dbReference type="PROSITE" id="PS51078"/>
    </source>
</evidence>
<dbReference type="Gene3D" id="1.10.10.10">
    <property type="entry name" value="Winged helix-like DNA-binding domain superfamily/Winged helix DNA-binding domain"/>
    <property type="match status" value="1"/>
</dbReference>
<dbReference type="GO" id="GO:0003677">
    <property type="term" value="F:DNA binding"/>
    <property type="evidence" value="ECO:0007669"/>
    <property type="project" value="UniProtKB-KW"/>
</dbReference>
<dbReference type="InterPro" id="IPR029016">
    <property type="entry name" value="GAF-like_dom_sf"/>
</dbReference>
<dbReference type="SUPFAM" id="SSF46785">
    <property type="entry name" value="Winged helix' DNA-binding domain"/>
    <property type="match status" value="1"/>
</dbReference>
<name>A0ABS4KB97_9FIRM</name>
<dbReference type="InterPro" id="IPR005471">
    <property type="entry name" value="Tscrpt_reg_IclR_N"/>
</dbReference>
<dbReference type="Gene3D" id="3.30.450.40">
    <property type="match status" value="1"/>
</dbReference>
<keyword evidence="7" id="KW-1185">Reference proteome</keyword>
<dbReference type="CDD" id="cd00090">
    <property type="entry name" value="HTH_ARSR"/>
    <property type="match status" value="1"/>
</dbReference>
<reference evidence="6 7" key="1">
    <citation type="submission" date="2021-03" db="EMBL/GenBank/DDBJ databases">
        <title>Genomic Encyclopedia of Type Strains, Phase IV (KMG-IV): sequencing the most valuable type-strain genomes for metagenomic binning, comparative biology and taxonomic classification.</title>
        <authorList>
            <person name="Goeker M."/>
        </authorList>
    </citation>
    <scope>NUCLEOTIDE SEQUENCE [LARGE SCALE GENOMIC DNA]</scope>
    <source>
        <strain evidence="6 7">DSM 27563</strain>
    </source>
</reference>
<feature type="domain" description="IclR-ED" evidence="5">
    <location>
        <begin position="67"/>
        <end position="250"/>
    </location>
</feature>
<gene>
    <name evidence="6" type="ORF">J2Z71_000584</name>
</gene>
<protein>
    <submittedName>
        <fullName evidence="6">DNA-binding IclR family transcriptional regulator</fullName>
    </submittedName>
</protein>
<evidence type="ECO:0000313" key="6">
    <source>
        <dbReference type="EMBL" id="MBP2025059.1"/>
    </source>
</evidence>
<proteinExistence type="predicted"/>
<dbReference type="InterPro" id="IPR036390">
    <property type="entry name" value="WH_DNA-bd_sf"/>
</dbReference>
<evidence type="ECO:0000256" key="2">
    <source>
        <dbReference type="ARBA" id="ARBA00023125"/>
    </source>
</evidence>
<keyword evidence="3" id="KW-0804">Transcription</keyword>
<dbReference type="Pfam" id="PF01614">
    <property type="entry name" value="IclR_C"/>
    <property type="match status" value="1"/>
</dbReference>
<dbReference type="PANTHER" id="PTHR30136">
    <property type="entry name" value="HELIX-TURN-HELIX TRANSCRIPTIONAL REGULATOR, ICLR FAMILY"/>
    <property type="match status" value="1"/>
</dbReference>
<organism evidence="6 7">
    <name type="scientific">Peptoniphilus stercorisuis</name>
    <dbReference type="NCBI Taxonomy" id="1436965"/>
    <lineage>
        <taxon>Bacteria</taxon>
        <taxon>Bacillati</taxon>
        <taxon>Bacillota</taxon>
        <taxon>Tissierellia</taxon>
        <taxon>Tissierellales</taxon>
        <taxon>Peptoniphilaceae</taxon>
        <taxon>Peptoniphilus</taxon>
    </lineage>
</organism>
<evidence type="ECO:0000256" key="3">
    <source>
        <dbReference type="ARBA" id="ARBA00023163"/>
    </source>
</evidence>